<keyword evidence="4" id="KW-0479">Metal-binding</keyword>
<evidence type="ECO:0000256" key="5">
    <source>
        <dbReference type="ARBA" id="ARBA00023002"/>
    </source>
</evidence>
<keyword evidence="6" id="KW-0408">Iron</keyword>
<organism evidence="8 9">
    <name type="scientific">Escallonia herrerae</name>
    <dbReference type="NCBI Taxonomy" id="1293975"/>
    <lineage>
        <taxon>Eukaryota</taxon>
        <taxon>Viridiplantae</taxon>
        <taxon>Streptophyta</taxon>
        <taxon>Embryophyta</taxon>
        <taxon>Tracheophyta</taxon>
        <taxon>Spermatophyta</taxon>
        <taxon>Magnoliopsida</taxon>
        <taxon>eudicotyledons</taxon>
        <taxon>Gunneridae</taxon>
        <taxon>Pentapetalae</taxon>
        <taxon>asterids</taxon>
        <taxon>campanulids</taxon>
        <taxon>Escalloniales</taxon>
        <taxon>Escalloniaceae</taxon>
        <taxon>Escallonia</taxon>
    </lineage>
</organism>
<evidence type="ECO:0000256" key="3">
    <source>
        <dbReference type="ARBA" id="ARBA00022617"/>
    </source>
</evidence>
<dbReference type="Pfam" id="PF00067">
    <property type="entry name" value="p450"/>
    <property type="match status" value="1"/>
</dbReference>
<evidence type="ECO:0000256" key="2">
    <source>
        <dbReference type="ARBA" id="ARBA00010617"/>
    </source>
</evidence>
<name>A0AA88XBH3_9ASTE</name>
<dbReference type="Gene3D" id="1.10.630.10">
    <property type="entry name" value="Cytochrome P450"/>
    <property type="match status" value="1"/>
</dbReference>
<evidence type="ECO:0000256" key="7">
    <source>
        <dbReference type="ARBA" id="ARBA00023033"/>
    </source>
</evidence>
<comment type="cofactor">
    <cofactor evidence="1">
        <name>heme</name>
        <dbReference type="ChEBI" id="CHEBI:30413"/>
    </cofactor>
</comment>
<evidence type="ECO:0000256" key="1">
    <source>
        <dbReference type="ARBA" id="ARBA00001971"/>
    </source>
</evidence>
<evidence type="ECO:0000313" key="8">
    <source>
        <dbReference type="EMBL" id="KAK3040358.1"/>
    </source>
</evidence>
<protein>
    <recommendedName>
        <fullName evidence="10">Cytochrome P450</fullName>
    </recommendedName>
</protein>
<sequence length="105" mass="11940">MFLDLISGGCDTSATAVERAMSKLLKQPNFIKNATEELNRVIGRERRVEEKDFPHLPYLDAILKETMRLHPVASMLAPRLALEDCNVAGYDIRKGTSVHKHTEYR</sequence>
<keyword evidence="7" id="KW-0503">Monooxygenase</keyword>
<dbReference type="PRINTS" id="PR00463">
    <property type="entry name" value="EP450I"/>
</dbReference>
<dbReference type="InterPro" id="IPR036396">
    <property type="entry name" value="Cyt_P450_sf"/>
</dbReference>
<dbReference type="GO" id="GO:0020037">
    <property type="term" value="F:heme binding"/>
    <property type="evidence" value="ECO:0007669"/>
    <property type="project" value="InterPro"/>
</dbReference>
<dbReference type="AlphaFoldDB" id="A0AA88XBH3"/>
<dbReference type="InterPro" id="IPR002401">
    <property type="entry name" value="Cyt_P450_E_grp-I"/>
</dbReference>
<proteinExistence type="inferred from homology"/>
<comment type="similarity">
    <text evidence="2">Belongs to the cytochrome P450 family.</text>
</comment>
<dbReference type="InterPro" id="IPR001128">
    <property type="entry name" value="Cyt_P450"/>
</dbReference>
<evidence type="ECO:0000256" key="4">
    <source>
        <dbReference type="ARBA" id="ARBA00022723"/>
    </source>
</evidence>
<comment type="caution">
    <text evidence="8">The sequence shown here is derived from an EMBL/GenBank/DDBJ whole genome shotgun (WGS) entry which is preliminary data.</text>
</comment>
<dbReference type="EMBL" id="JAVXUP010000055">
    <property type="protein sequence ID" value="KAK3040358.1"/>
    <property type="molecule type" value="Genomic_DNA"/>
</dbReference>
<evidence type="ECO:0008006" key="10">
    <source>
        <dbReference type="Google" id="ProtNLM"/>
    </source>
</evidence>
<evidence type="ECO:0000313" key="9">
    <source>
        <dbReference type="Proteomes" id="UP001188597"/>
    </source>
</evidence>
<reference evidence="8" key="1">
    <citation type="submission" date="2022-12" db="EMBL/GenBank/DDBJ databases">
        <title>Draft genome assemblies for two species of Escallonia (Escalloniales).</title>
        <authorList>
            <person name="Chanderbali A."/>
            <person name="Dervinis C."/>
            <person name="Anghel I."/>
            <person name="Soltis D."/>
            <person name="Soltis P."/>
            <person name="Zapata F."/>
        </authorList>
    </citation>
    <scope>NUCLEOTIDE SEQUENCE</scope>
    <source>
        <strain evidence="8">UCBG64.0493</strain>
        <tissue evidence="8">Leaf</tissue>
    </source>
</reference>
<dbReference type="GO" id="GO:0016705">
    <property type="term" value="F:oxidoreductase activity, acting on paired donors, with incorporation or reduction of molecular oxygen"/>
    <property type="evidence" value="ECO:0007669"/>
    <property type="project" value="InterPro"/>
</dbReference>
<dbReference type="PANTHER" id="PTHR47944">
    <property type="entry name" value="CYTOCHROME P450 98A9"/>
    <property type="match status" value="1"/>
</dbReference>
<dbReference type="SUPFAM" id="SSF48264">
    <property type="entry name" value="Cytochrome P450"/>
    <property type="match status" value="1"/>
</dbReference>
<keyword evidence="3" id="KW-0349">Heme</keyword>
<gene>
    <name evidence="8" type="ORF">RJ639_026763</name>
</gene>
<dbReference type="PANTHER" id="PTHR47944:SF5">
    <property type="entry name" value="CYTOCHROME P450 71A1-LIKE"/>
    <property type="match status" value="1"/>
</dbReference>
<keyword evidence="9" id="KW-1185">Reference proteome</keyword>
<dbReference type="Proteomes" id="UP001188597">
    <property type="component" value="Unassembled WGS sequence"/>
</dbReference>
<accession>A0AA88XBH3</accession>
<evidence type="ECO:0000256" key="6">
    <source>
        <dbReference type="ARBA" id="ARBA00023004"/>
    </source>
</evidence>
<dbReference type="GO" id="GO:0004497">
    <property type="term" value="F:monooxygenase activity"/>
    <property type="evidence" value="ECO:0007669"/>
    <property type="project" value="UniProtKB-KW"/>
</dbReference>
<keyword evidence="5" id="KW-0560">Oxidoreductase</keyword>
<dbReference type="GO" id="GO:0005506">
    <property type="term" value="F:iron ion binding"/>
    <property type="evidence" value="ECO:0007669"/>
    <property type="project" value="InterPro"/>
</dbReference>